<dbReference type="SMART" id="SM00487">
    <property type="entry name" value="DEXDc"/>
    <property type="match status" value="1"/>
</dbReference>
<dbReference type="GO" id="GO:0016787">
    <property type="term" value="F:hydrolase activity"/>
    <property type="evidence" value="ECO:0007669"/>
    <property type="project" value="UniProtKB-KW"/>
</dbReference>
<dbReference type="InterPro" id="IPR027417">
    <property type="entry name" value="P-loop_NTPase"/>
</dbReference>
<evidence type="ECO:0000259" key="6">
    <source>
        <dbReference type="PROSITE" id="PS51192"/>
    </source>
</evidence>
<dbReference type="Proteomes" id="UP000000600">
    <property type="component" value="Unassembled WGS sequence"/>
</dbReference>
<dbReference type="KEGG" id="ptm:GSPATT00014037001"/>
<keyword evidence="2 5" id="KW-0378">Hydrolase</keyword>
<keyword evidence="5" id="KW-0347">Helicase</keyword>
<keyword evidence="9" id="KW-1185">Reference proteome</keyword>
<dbReference type="eggNOG" id="KOG0343">
    <property type="taxonomic scope" value="Eukaryota"/>
</dbReference>
<proteinExistence type="inferred from homology"/>
<comment type="function">
    <text evidence="5">RNA helicase.</text>
</comment>
<evidence type="ECO:0000256" key="1">
    <source>
        <dbReference type="ARBA" id="ARBA00022741"/>
    </source>
</evidence>
<evidence type="ECO:0000256" key="4">
    <source>
        <dbReference type="ARBA" id="ARBA00022884"/>
    </source>
</evidence>
<evidence type="ECO:0000313" key="9">
    <source>
        <dbReference type="Proteomes" id="UP000000600"/>
    </source>
</evidence>
<dbReference type="RefSeq" id="XP_001446467.1">
    <property type="nucleotide sequence ID" value="XM_001446430.1"/>
</dbReference>
<dbReference type="HOGENOM" id="CLU_768271_0_0_1"/>
<evidence type="ECO:0000256" key="2">
    <source>
        <dbReference type="ARBA" id="ARBA00022801"/>
    </source>
</evidence>
<dbReference type="PROSITE" id="PS51192">
    <property type="entry name" value="HELICASE_ATP_BIND_1"/>
    <property type="match status" value="1"/>
</dbReference>
<comment type="similarity">
    <text evidence="5">Belongs to the DEAD box helicase family.</text>
</comment>
<keyword evidence="3 5" id="KW-0067">ATP-binding</keyword>
<dbReference type="GO" id="GO:0005730">
    <property type="term" value="C:nucleolus"/>
    <property type="evidence" value="ECO:0000318"/>
    <property type="project" value="GO_Central"/>
</dbReference>
<dbReference type="GO" id="GO:0003723">
    <property type="term" value="F:RNA binding"/>
    <property type="evidence" value="ECO:0007669"/>
    <property type="project" value="UniProtKB-UniRule"/>
</dbReference>
<evidence type="ECO:0000256" key="3">
    <source>
        <dbReference type="ARBA" id="ARBA00022840"/>
    </source>
</evidence>
<dbReference type="EC" id="3.6.4.13" evidence="5"/>
<dbReference type="Pfam" id="PF00271">
    <property type="entry name" value="Helicase_C"/>
    <property type="match status" value="1"/>
</dbReference>
<organism evidence="8 9">
    <name type="scientific">Paramecium tetraurelia</name>
    <dbReference type="NCBI Taxonomy" id="5888"/>
    <lineage>
        <taxon>Eukaryota</taxon>
        <taxon>Sar</taxon>
        <taxon>Alveolata</taxon>
        <taxon>Ciliophora</taxon>
        <taxon>Intramacronucleata</taxon>
        <taxon>Oligohymenophorea</taxon>
        <taxon>Peniculida</taxon>
        <taxon>Parameciidae</taxon>
        <taxon>Paramecium</taxon>
    </lineage>
</organism>
<keyword evidence="1 5" id="KW-0547">Nucleotide-binding</keyword>
<sequence length="361" mass="41677">MNRIKLNSLQQKVHEAIIMQVIPVIRDGLNTIISTPSGTGKTLCYSIPIIEQKRSIVLTPTKELSIQTYKTIRELDPNIRVSRIGSIGLIAPIVEMISDLEAKKLQNYAKERLQRMNDSLRGQLNWDLVDICISTPGQLAQLVKLGCRIQEVNCLVIDEADLTWGDVSFRESIYTIQRYLNINQFVLCNSVNTIKDEKEMKTVDGSKFTSYISKDYMQIPKRKIEFMDKPLQEYLDNQKTIIFVDGEKECQEVQKIVGPSKCFNSGQSVEERIRNVEEFRKNEWKTLICTGLGSRGLDFPDVTQIIMYDLPRNFEAFLLQCGRLRQENGRIIVRLKDSFESAIYSEYERYKYVFPNSCVKL</sequence>
<dbReference type="STRING" id="5888.A0D7Q3"/>
<dbReference type="InParanoid" id="A0D7Q3"/>
<dbReference type="PANTHER" id="PTHR24031">
    <property type="entry name" value="RNA HELICASE"/>
    <property type="match status" value="1"/>
</dbReference>
<evidence type="ECO:0000256" key="5">
    <source>
        <dbReference type="RuleBase" id="RU365068"/>
    </source>
</evidence>
<dbReference type="AlphaFoldDB" id="A0D7Q3"/>
<comment type="domain">
    <text evidence="5">The Q motif is unique to and characteristic of the DEAD box family of RNA helicases and controls ATP binding and hydrolysis.</text>
</comment>
<dbReference type="InterPro" id="IPR014001">
    <property type="entry name" value="Helicase_ATP-bd"/>
</dbReference>
<dbReference type="SMART" id="SM00490">
    <property type="entry name" value="HELICc"/>
    <property type="match status" value="1"/>
</dbReference>
<name>A0D7Q3_PARTE</name>
<dbReference type="SUPFAM" id="SSF52540">
    <property type="entry name" value="P-loop containing nucleoside triphosphate hydrolases"/>
    <property type="match status" value="1"/>
</dbReference>
<evidence type="ECO:0000259" key="7">
    <source>
        <dbReference type="PROSITE" id="PS51194"/>
    </source>
</evidence>
<keyword evidence="4 5" id="KW-0694">RNA-binding</keyword>
<dbReference type="OMA" id="EADLTWG"/>
<dbReference type="Gene3D" id="3.40.50.300">
    <property type="entry name" value="P-loop containing nucleotide triphosphate hydrolases"/>
    <property type="match status" value="2"/>
</dbReference>
<gene>
    <name evidence="8" type="ORF">GSPATT00014037001</name>
</gene>
<comment type="catalytic activity">
    <reaction evidence="5">
        <text>ATP + H2O = ADP + phosphate + H(+)</text>
        <dbReference type="Rhea" id="RHEA:13065"/>
        <dbReference type="ChEBI" id="CHEBI:15377"/>
        <dbReference type="ChEBI" id="CHEBI:15378"/>
        <dbReference type="ChEBI" id="CHEBI:30616"/>
        <dbReference type="ChEBI" id="CHEBI:43474"/>
        <dbReference type="ChEBI" id="CHEBI:456216"/>
        <dbReference type="EC" id="3.6.4.13"/>
    </reaction>
</comment>
<dbReference type="PROSITE" id="PS51194">
    <property type="entry name" value="HELICASE_CTER"/>
    <property type="match status" value="1"/>
</dbReference>
<dbReference type="InterPro" id="IPR011545">
    <property type="entry name" value="DEAD/DEAH_box_helicase_dom"/>
</dbReference>
<feature type="domain" description="Helicase ATP-binding" evidence="6">
    <location>
        <begin position="22"/>
        <end position="210"/>
    </location>
</feature>
<dbReference type="EMBL" id="CT868319">
    <property type="protein sequence ID" value="CAK79070.1"/>
    <property type="molecule type" value="Genomic_DNA"/>
</dbReference>
<accession>A0D7Q3</accession>
<feature type="domain" description="Helicase C-terminal" evidence="7">
    <location>
        <begin position="230"/>
        <end position="361"/>
    </location>
</feature>
<evidence type="ECO:0000313" key="8">
    <source>
        <dbReference type="EMBL" id="CAK79070.1"/>
    </source>
</evidence>
<dbReference type="GO" id="GO:0003724">
    <property type="term" value="F:RNA helicase activity"/>
    <property type="evidence" value="ECO:0007669"/>
    <property type="project" value="UniProtKB-EC"/>
</dbReference>
<dbReference type="OrthoDB" id="10256233at2759"/>
<dbReference type="GO" id="GO:0000463">
    <property type="term" value="P:maturation of LSU-rRNA from tricistronic rRNA transcript (SSU-rRNA, 5.8S rRNA, LSU-rRNA)"/>
    <property type="evidence" value="ECO:0000318"/>
    <property type="project" value="GO_Central"/>
</dbReference>
<dbReference type="GeneID" id="5032252"/>
<dbReference type="GO" id="GO:0005524">
    <property type="term" value="F:ATP binding"/>
    <property type="evidence" value="ECO:0007669"/>
    <property type="project" value="UniProtKB-UniRule"/>
</dbReference>
<protein>
    <recommendedName>
        <fullName evidence="5">ATP-dependent RNA helicase</fullName>
        <ecNumber evidence="5">3.6.4.13</ecNumber>
    </recommendedName>
</protein>
<dbReference type="Pfam" id="PF00270">
    <property type="entry name" value="DEAD"/>
    <property type="match status" value="1"/>
</dbReference>
<dbReference type="InterPro" id="IPR001650">
    <property type="entry name" value="Helicase_C-like"/>
</dbReference>
<reference evidence="8 9" key="1">
    <citation type="journal article" date="2006" name="Nature">
        <title>Global trends of whole-genome duplications revealed by the ciliate Paramecium tetraurelia.</title>
        <authorList>
            <consortium name="Genoscope"/>
            <person name="Aury J.-M."/>
            <person name="Jaillon O."/>
            <person name="Duret L."/>
            <person name="Noel B."/>
            <person name="Jubin C."/>
            <person name="Porcel B.M."/>
            <person name="Segurens B."/>
            <person name="Daubin V."/>
            <person name="Anthouard V."/>
            <person name="Aiach N."/>
            <person name="Arnaiz O."/>
            <person name="Billaut A."/>
            <person name="Beisson J."/>
            <person name="Blanc I."/>
            <person name="Bouhouche K."/>
            <person name="Camara F."/>
            <person name="Duharcourt S."/>
            <person name="Guigo R."/>
            <person name="Gogendeau D."/>
            <person name="Katinka M."/>
            <person name="Keller A.-M."/>
            <person name="Kissmehl R."/>
            <person name="Klotz C."/>
            <person name="Koll F."/>
            <person name="Le Moue A."/>
            <person name="Lepere C."/>
            <person name="Malinsky S."/>
            <person name="Nowacki M."/>
            <person name="Nowak J.K."/>
            <person name="Plattner H."/>
            <person name="Poulain J."/>
            <person name="Ruiz F."/>
            <person name="Serrano V."/>
            <person name="Zagulski M."/>
            <person name="Dessen P."/>
            <person name="Betermier M."/>
            <person name="Weissenbach J."/>
            <person name="Scarpelli C."/>
            <person name="Schachter V."/>
            <person name="Sperling L."/>
            <person name="Meyer E."/>
            <person name="Cohen J."/>
            <person name="Wincker P."/>
        </authorList>
    </citation>
    <scope>NUCLEOTIDE SEQUENCE [LARGE SCALE GENOMIC DNA]</scope>
    <source>
        <strain evidence="8 9">Stock d4-2</strain>
    </source>
</reference>